<gene>
    <name evidence="2" type="ORF">WKV44_02505</name>
</gene>
<proteinExistence type="predicted"/>
<dbReference type="PROSITE" id="PS51677">
    <property type="entry name" value="NODB"/>
    <property type="match status" value="1"/>
</dbReference>
<dbReference type="Proteomes" id="UP001466331">
    <property type="component" value="Unassembled WGS sequence"/>
</dbReference>
<organism evidence="2 3">
    <name type="scientific">Rarispira pelagica</name>
    <dbReference type="NCBI Taxonomy" id="3141764"/>
    <lineage>
        <taxon>Bacteria</taxon>
        <taxon>Pseudomonadati</taxon>
        <taxon>Spirochaetota</taxon>
        <taxon>Spirochaetia</taxon>
        <taxon>Winmispirales</taxon>
        <taxon>Winmispiraceae</taxon>
        <taxon>Rarispira</taxon>
    </lineage>
</organism>
<dbReference type="InterPro" id="IPR011330">
    <property type="entry name" value="Glyco_hydro/deAcase_b/a-brl"/>
</dbReference>
<dbReference type="SUPFAM" id="SSF88713">
    <property type="entry name" value="Glycoside hydrolase/deacetylase"/>
    <property type="match status" value="1"/>
</dbReference>
<comment type="caution">
    <text evidence="2">The sequence shown here is derived from an EMBL/GenBank/DDBJ whole genome shotgun (WGS) entry which is preliminary data.</text>
</comment>
<dbReference type="Gene3D" id="3.20.20.370">
    <property type="entry name" value="Glycoside hydrolase/deacetylase"/>
    <property type="match status" value="1"/>
</dbReference>
<reference evidence="2 3" key="1">
    <citation type="submission" date="2024-03" db="EMBL/GenBank/DDBJ databases">
        <title>Ignisphaera cupida sp. nov., a hyperthermophilic hydrolytic archaeon from a hot spring of Kamchatka, and proposal of Ignisphaeraceae fam. nov.</title>
        <authorList>
            <person name="Podosokorskaya O.A."/>
            <person name="Elcheninov A.G."/>
            <person name="Maltseva A.I."/>
            <person name="Zayulina K.S."/>
            <person name="Novikov A."/>
            <person name="Merkel A.Y."/>
        </authorList>
    </citation>
    <scope>NUCLEOTIDE SEQUENCE [LARGE SCALE GENOMIC DNA]</scope>
    <source>
        <strain evidence="2 3">38H-sp</strain>
    </source>
</reference>
<feature type="domain" description="NodB homology" evidence="1">
    <location>
        <begin position="546"/>
        <end position="750"/>
    </location>
</feature>
<dbReference type="EMBL" id="JBCHKQ010000001">
    <property type="protein sequence ID" value="MEM5947406.1"/>
    <property type="molecule type" value="Genomic_DNA"/>
</dbReference>
<evidence type="ECO:0000313" key="2">
    <source>
        <dbReference type="EMBL" id="MEM5947406.1"/>
    </source>
</evidence>
<keyword evidence="3" id="KW-1185">Reference proteome</keyword>
<dbReference type="RefSeq" id="WP_420068855.1">
    <property type="nucleotide sequence ID" value="NZ_JBCHKQ010000001.1"/>
</dbReference>
<name>A0ABU9U9R8_9SPIR</name>
<dbReference type="PANTHER" id="PTHR10587">
    <property type="entry name" value="GLYCOSYL TRANSFERASE-RELATED"/>
    <property type="match status" value="1"/>
</dbReference>
<dbReference type="SUPFAM" id="SSF82171">
    <property type="entry name" value="DPP6 N-terminal domain-like"/>
    <property type="match status" value="1"/>
</dbReference>
<dbReference type="CDD" id="cd10917">
    <property type="entry name" value="CE4_NodB_like_6s_7s"/>
    <property type="match status" value="1"/>
</dbReference>
<evidence type="ECO:0000259" key="1">
    <source>
        <dbReference type="PROSITE" id="PS51677"/>
    </source>
</evidence>
<dbReference type="InterPro" id="IPR050248">
    <property type="entry name" value="Polysacc_deacetylase_ArnD"/>
</dbReference>
<accession>A0ABU9U9R8</accession>
<sequence>MRKLLSFFVLFGLTFFVFAGEVEFSELLLSPVNTVLFTAILDVPSYGTYRTAFYAELDSKKLTQLTFFPESLLYLKEAGMLQVYNRFGMFRTRLDSPDMQPVPGFDSFVSGADIYTTAVLPVSVSPDGKFLVRFRPISPAFANLVLLDVSSGSELVVAEKVELSYKEIPVVWSPDSSMFIYHADNNLYYFPISQWKDGRLLDTARRRIGKGTIRNIFWGSNGLLYYVEGTVVTSFLPEELYTHAFYYGVVKVGRIAGKIPFHFDGNFDRFWIGPEQKYILISRSGRNIFMYPLSDEDFSSSELQQPYLLLPRSEYLADIIWGDDGKLSIFIRGISDGKINTRIMWMLAGTDSAFKSREEQPDVWAVSSDDKYLAYSTGSIVHILSYDEWRELASFEHDSPVSMVWAGDELVVGGAYTTVLYDRKGNLKQVLCFSQPEKMGFYISDYRPLLSSSDYVWGWDKATSTWRSFSAFDTALPVKSTDAYRVYLEDLPAGPYKNIIKMRNMRGVGTELLFSGPSGEYEDFPSQDEPIDFSHFTHGSRLRGGREVALVFNAVSSAEGLTEILEVLKKYNITATFFVNGDFIRENPGACREIAAASVEVGSLFYTNFDMSDTRFSVSEGFIQQGLARNEDEYFSVTGKELALLWHAPYYFVREDILSAASEMNYTYVGADVDSLDWVPRFSSDGISRLYAPAANLVERIIRIKRPGSIIAMTVGRPDEKDIMRRREDFLFTRLEVLINALIERGYRFATVSELLEHAR</sequence>
<dbReference type="InterPro" id="IPR002509">
    <property type="entry name" value="NODB_dom"/>
</dbReference>
<protein>
    <submittedName>
        <fullName evidence="2">Polysaccharide deacetylase family protein</fullName>
    </submittedName>
</protein>
<evidence type="ECO:0000313" key="3">
    <source>
        <dbReference type="Proteomes" id="UP001466331"/>
    </source>
</evidence>
<dbReference type="Pfam" id="PF01522">
    <property type="entry name" value="Polysacc_deac_1"/>
    <property type="match status" value="1"/>
</dbReference>